<proteinExistence type="predicted"/>
<sequence length="83" mass="9714">MFLCCRYFYHPTHVDFVFIFNVLAPTTLSSVLTDPVNPIVIFIIVFLFIMYCRSMLSVWFASRLLLCSRFIIFCTLVTILFTA</sequence>
<accession>A0A2M4D208</accession>
<evidence type="ECO:0000256" key="1">
    <source>
        <dbReference type="SAM" id="Phobius"/>
    </source>
</evidence>
<keyword evidence="1" id="KW-0472">Membrane</keyword>
<name>A0A2M4D208_ANODA</name>
<organism evidence="2">
    <name type="scientific">Anopheles darlingi</name>
    <name type="common">Mosquito</name>
    <dbReference type="NCBI Taxonomy" id="43151"/>
    <lineage>
        <taxon>Eukaryota</taxon>
        <taxon>Metazoa</taxon>
        <taxon>Ecdysozoa</taxon>
        <taxon>Arthropoda</taxon>
        <taxon>Hexapoda</taxon>
        <taxon>Insecta</taxon>
        <taxon>Pterygota</taxon>
        <taxon>Neoptera</taxon>
        <taxon>Endopterygota</taxon>
        <taxon>Diptera</taxon>
        <taxon>Nematocera</taxon>
        <taxon>Culicoidea</taxon>
        <taxon>Culicidae</taxon>
        <taxon>Anophelinae</taxon>
        <taxon>Anopheles</taxon>
    </lineage>
</organism>
<reference evidence="2" key="1">
    <citation type="submission" date="2018-01" db="EMBL/GenBank/DDBJ databases">
        <title>An insight into the sialome of Amazonian anophelines.</title>
        <authorList>
            <person name="Ribeiro J.M."/>
            <person name="Scarpassa V."/>
            <person name="Calvo E."/>
        </authorList>
    </citation>
    <scope>NUCLEOTIDE SEQUENCE</scope>
</reference>
<feature type="transmembrane region" description="Helical" evidence="1">
    <location>
        <begin position="64"/>
        <end position="82"/>
    </location>
</feature>
<keyword evidence="1" id="KW-1133">Transmembrane helix</keyword>
<dbReference type="EMBL" id="GGFL01007399">
    <property type="protein sequence ID" value="MBW71577.1"/>
    <property type="molecule type" value="Transcribed_RNA"/>
</dbReference>
<dbReference type="AlphaFoldDB" id="A0A2M4D208"/>
<keyword evidence="1" id="KW-0812">Transmembrane</keyword>
<protein>
    <submittedName>
        <fullName evidence="2">Uncharacterized protein</fullName>
    </submittedName>
</protein>
<evidence type="ECO:0000313" key="2">
    <source>
        <dbReference type="EMBL" id="MBW71577.1"/>
    </source>
</evidence>
<feature type="transmembrane region" description="Helical" evidence="1">
    <location>
        <begin position="35"/>
        <end position="52"/>
    </location>
</feature>